<dbReference type="InterPro" id="IPR041542">
    <property type="entry name" value="GH43_C2"/>
</dbReference>
<feature type="compositionally biased region" description="Basic and acidic residues" evidence="5">
    <location>
        <begin position="381"/>
        <end position="395"/>
    </location>
</feature>
<reference evidence="10 11" key="1">
    <citation type="submission" date="2019-03" db="EMBL/GenBank/DDBJ databases">
        <title>Draft Genome Sequence of Duganella callidus sp. nov., a Novel Duganella Species Isolated from Cultivated Soil.</title>
        <authorList>
            <person name="Raths R."/>
            <person name="Peta V."/>
            <person name="Bucking H."/>
        </authorList>
    </citation>
    <scope>NUCLEOTIDE SEQUENCE [LARGE SCALE GENOMIC DNA]</scope>
    <source>
        <strain evidence="10 11">DN04</strain>
    </source>
</reference>
<dbReference type="Gene3D" id="2.60.120.200">
    <property type="match status" value="1"/>
</dbReference>
<dbReference type="PANTHER" id="PTHR40980:SF4">
    <property type="entry name" value="TONB-DEPENDENT RECEPTOR-LIKE BETA-BARREL DOMAIN-CONTAINING PROTEIN"/>
    <property type="match status" value="1"/>
</dbReference>
<dbReference type="EMBL" id="SPVG01000005">
    <property type="protein sequence ID" value="TFW31372.1"/>
    <property type="molecule type" value="Genomic_DNA"/>
</dbReference>
<feature type="domain" description="TonB-dependent receptor plug" evidence="7">
    <location>
        <begin position="251"/>
        <end position="328"/>
    </location>
</feature>
<dbReference type="InterPro" id="IPR013320">
    <property type="entry name" value="ConA-like_dom_sf"/>
</dbReference>
<evidence type="ECO:0000256" key="3">
    <source>
        <dbReference type="ARBA" id="ARBA00023136"/>
    </source>
</evidence>
<dbReference type="OrthoDB" id="910296at2"/>
<feature type="chain" id="PRO_5021208026" description="TonB-dependent receptor" evidence="6">
    <location>
        <begin position="25"/>
        <end position="949"/>
    </location>
</feature>
<feature type="region of interest" description="Disordered" evidence="5">
    <location>
        <begin position="381"/>
        <end position="418"/>
    </location>
</feature>
<evidence type="ECO:0000313" key="11">
    <source>
        <dbReference type="Proteomes" id="UP000297729"/>
    </source>
</evidence>
<feature type="signal peptide" evidence="6">
    <location>
        <begin position="1"/>
        <end position="24"/>
    </location>
</feature>
<feature type="region of interest" description="Disordered" evidence="5">
    <location>
        <begin position="903"/>
        <end position="949"/>
    </location>
</feature>
<evidence type="ECO:0000259" key="8">
    <source>
        <dbReference type="Pfam" id="PF14905"/>
    </source>
</evidence>
<comment type="caution">
    <text evidence="10">The sequence shown here is derived from an EMBL/GenBank/DDBJ whole genome shotgun (WGS) entry which is preliminary data.</text>
</comment>
<dbReference type="AlphaFoldDB" id="A0A4Y9SY61"/>
<dbReference type="SUPFAM" id="SSF56935">
    <property type="entry name" value="Porins"/>
    <property type="match status" value="1"/>
</dbReference>
<evidence type="ECO:0000259" key="9">
    <source>
        <dbReference type="Pfam" id="PF17851"/>
    </source>
</evidence>
<dbReference type="Pfam" id="PF17851">
    <property type="entry name" value="GH43_C2"/>
    <property type="match status" value="1"/>
</dbReference>
<dbReference type="RefSeq" id="WP_135199566.1">
    <property type="nucleotide sequence ID" value="NZ_SPVG01000005.1"/>
</dbReference>
<evidence type="ECO:0000259" key="7">
    <source>
        <dbReference type="Pfam" id="PF07715"/>
    </source>
</evidence>
<protein>
    <recommendedName>
        <fullName evidence="12">TonB-dependent receptor</fullName>
    </recommendedName>
</protein>
<dbReference type="SUPFAM" id="SSF49899">
    <property type="entry name" value="Concanavalin A-like lectins/glucanases"/>
    <property type="match status" value="1"/>
</dbReference>
<dbReference type="InterPro" id="IPR041700">
    <property type="entry name" value="OMP_b-brl_3"/>
</dbReference>
<gene>
    <name evidence="10" type="ORF">E4L98_00305</name>
</gene>
<keyword evidence="3" id="KW-0472">Membrane</keyword>
<feature type="compositionally biased region" description="Gly residues" evidence="5">
    <location>
        <begin position="925"/>
        <end position="949"/>
    </location>
</feature>
<feature type="domain" description="Outer membrane protein beta-barrel" evidence="8">
    <location>
        <begin position="488"/>
        <end position="895"/>
    </location>
</feature>
<feature type="compositionally biased region" description="Polar residues" evidence="5">
    <location>
        <begin position="404"/>
        <end position="413"/>
    </location>
</feature>
<dbReference type="Pfam" id="PF07715">
    <property type="entry name" value="Plug"/>
    <property type="match status" value="1"/>
</dbReference>
<evidence type="ECO:0000256" key="1">
    <source>
        <dbReference type="ARBA" id="ARBA00004442"/>
    </source>
</evidence>
<dbReference type="PANTHER" id="PTHR40980">
    <property type="entry name" value="PLUG DOMAIN-CONTAINING PROTEIN"/>
    <property type="match status" value="1"/>
</dbReference>
<evidence type="ECO:0000256" key="2">
    <source>
        <dbReference type="ARBA" id="ARBA00009810"/>
    </source>
</evidence>
<sequence>MNFESTPCRAAAMLLACCLSLARADDTQLITDEFAGDRLGAQWSWLHKVDDAGWSLRDRPGYLRLQATRPLTLAQSLSGPVSGMRVRLDIGALAEHQRAGLSLLGAQSASVGVAREGGVNYLVFANGAQETLGSRIDGDAVILRIEVVNQQTLQFSYALNEQDGYHQVGPVTQLSDPAWWKERRVALYSNVTLAQRADRRHHVDIDWFRMTLEQPPAAAEEMSSVEVVAARPTNKVDRDVYELKNDISVSNASASDVLNNVPSVTVDQDGNLTLRGNPNVQVMVNGKRDAQFQGQNRGDALNAFPAENIESIEVINVPGAEFGNEGGSGPIINLVLKRNRKPGSRANLSVNKSDGNRYNAFGNGEYAAGPYSLSGNIGIRQDERSAHRASQREDLDPLTGDTIGGSNTSSNSHSPRRSVTMASTFTYNVGQLDQAGATASYSAIRNASDSAGNTYRYGLGQLPVADFSTRSHSDSPADNFGLGASYLHKTGAPGEELKADLRYTGQTNNSDADVWYDYRLLPPRVVTNNHRETDRRNRILDISLDYQRTFLGTWLLKAGGKYADSKNNNATNYLAQDPVSGAYVPVANRISDFVSNDRNVAIYGIVSTTLLRDAHLQAGLRGEYTELDVRQPLPGEEDKYYYLNWLPSFYATYDVSKTAVLQLRASRRIARPNERDLNPNLVYLSDFSARQGNPNLEPVNNDLTELSYRDNWFGIDSSVTLFKRRESPVISSISYPLASDPDVLVTSPLNFGANDSTGVDLAFNIRRLLLDGLSANISSTISNDQRLRVSNLASSLTQTQTIHRESAKLRLAYQIAAESLQLMVNHNGATLSGQGVNKAFTMTSFSWQHRLTPRMTLNMNVNNVFRLGDLESTVENEVLRTHSLTSSQPRVFSIGLRTQFGGVTGDQRLRNGGARRGDLFNGNNGERGGPNRGAGGGAGRPGGGDPGGY</sequence>
<accession>A0A4Y9SY61</accession>
<dbReference type="InterPro" id="IPR036942">
    <property type="entry name" value="Beta-barrel_TonB_sf"/>
</dbReference>
<keyword evidence="11" id="KW-1185">Reference proteome</keyword>
<dbReference type="Proteomes" id="UP000297729">
    <property type="component" value="Unassembled WGS sequence"/>
</dbReference>
<keyword evidence="4" id="KW-0998">Cell outer membrane</keyword>
<dbReference type="Gene3D" id="2.170.130.10">
    <property type="entry name" value="TonB-dependent receptor, plug domain"/>
    <property type="match status" value="1"/>
</dbReference>
<evidence type="ECO:0000256" key="6">
    <source>
        <dbReference type="SAM" id="SignalP"/>
    </source>
</evidence>
<evidence type="ECO:0000313" key="10">
    <source>
        <dbReference type="EMBL" id="TFW31372.1"/>
    </source>
</evidence>
<evidence type="ECO:0000256" key="4">
    <source>
        <dbReference type="ARBA" id="ARBA00023237"/>
    </source>
</evidence>
<dbReference type="GO" id="GO:0009279">
    <property type="term" value="C:cell outer membrane"/>
    <property type="evidence" value="ECO:0007669"/>
    <property type="project" value="UniProtKB-SubCell"/>
</dbReference>
<evidence type="ECO:0008006" key="12">
    <source>
        <dbReference type="Google" id="ProtNLM"/>
    </source>
</evidence>
<proteinExistence type="inferred from homology"/>
<feature type="domain" description="Beta-xylosidase C-terminal Concanavalin A-like" evidence="9">
    <location>
        <begin position="31"/>
        <end position="210"/>
    </location>
</feature>
<comment type="similarity">
    <text evidence="2">Belongs to the TonB-dependent receptor family.</text>
</comment>
<evidence type="ECO:0000256" key="5">
    <source>
        <dbReference type="SAM" id="MobiDB-lite"/>
    </source>
</evidence>
<dbReference type="Pfam" id="PF14905">
    <property type="entry name" value="OMP_b-brl_3"/>
    <property type="match status" value="1"/>
</dbReference>
<dbReference type="InterPro" id="IPR012910">
    <property type="entry name" value="Plug_dom"/>
</dbReference>
<name>A0A4Y9SY61_9BURK</name>
<keyword evidence="6" id="KW-0732">Signal</keyword>
<comment type="subcellular location">
    <subcellularLocation>
        <location evidence="1">Cell outer membrane</location>
    </subcellularLocation>
</comment>
<dbReference type="InterPro" id="IPR037066">
    <property type="entry name" value="Plug_dom_sf"/>
</dbReference>
<organism evidence="10 11">
    <name type="scientific">Duganella callida</name>
    <dbReference type="NCBI Taxonomy" id="2561932"/>
    <lineage>
        <taxon>Bacteria</taxon>
        <taxon>Pseudomonadati</taxon>
        <taxon>Pseudomonadota</taxon>
        <taxon>Betaproteobacteria</taxon>
        <taxon>Burkholderiales</taxon>
        <taxon>Oxalobacteraceae</taxon>
        <taxon>Telluria group</taxon>
        <taxon>Duganella</taxon>
    </lineage>
</organism>
<dbReference type="Gene3D" id="2.40.170.20">
    <property type="entry name" value="TonB-dependent receptor, beta-barrel domain"/>
    <property type="match status" value="1"/>
</dbReference>